<evidence type="ECO:0000313" key="2">
    <source>
        <dbReference type="Proteomes" id="UP000194236"/>
    </source>
</evidence>
<dbReference type="AlphaFoldDB" id="A0A1Y3BHQ9"/>
<sequence>MMEMMNGVDIVVVVVAAVEVDIDDNCLVYPYDDYNDGLEPYLGKTLIPVYRLMFVIVVKDMPMIP</sequence>
<keyword evidence="2" id="KW-1185">Reference proteome</keyword>
<organism evidence="1 2">
    <name type="scientific">Euroglyphus maynei</name>
    <name type="common">Mayne's house dust mite</name>
    <dbReference type="NCBI Taxonomy" id="6958"/>
    <lineage>
        <taxon>Eukaryota</taxon>
        <taxon>Metazoa</taxon>
        <taxon>Ecdysozoa</taxon>
        <taxon>Arthropoda</taxon>
        <taxon>Chelicerata</taxon>
        <taxon>Arachnida</taxon>
        <taxon>Acari</taxon>
        <taxon>Acariformes</taxon>
        <taxon>Sarcoptiformes</taxon>
        <taxon>Astigmata</taxon>
        <taxon>Psoroptidia</taxon>
        <taxon>Analgoidea</taxon>
        <taxon>Pyroglyphidae</taxon>
        <taxon>Pyroglyphinae</taxon>
        <taxon>Euroglyphus</taxon>
    </lineage>
</organism>
<dbReference type="Proteomes" id="UP000194236">
    <property type="component" value="Unassembled WGS sequence"/>
</dbReference>
<accession>A0A1Y3BHQ9</accession>
<name>A0A1Y3BHQ9_EURMA</name>
<protein>
    <submittedName>
        <fullName evidence="1">Uncharacterized protein</fullName>
    </submittedName>
</protein>
<dbReference type="EMBL" id="MUJZ01018046">
    <property type="protein sequence ID" value="OTF80479.1"/>
    <property type="molecule type" value="Genomic_DNA"/>
</dbReference>
<gene>
    <name evidence="1" type="ORF">BLA29_008735</name>
</gene>
<reference evidence="1 2" key="1">
    <citation type="submission" date="2017-03" db="EMBL/GenBank/DDBJ databases">
        <title>Genome Survey of Euroglyphus maynei.</title>
        <authorList>
            <person name="Arlian L.G."/>
            <person name="Morgan M.S."/>
            <person name="Rider S.D."/>
        </authorList>
    </citation>
    <scope>NUCLEOTIDE SEQUENCE [LARGE SCALE GENOMIC DNA]</scope>
    <source>
        <strain evidence="1">Arlian Lab</strain>
        <tissue evidence="1">Whole body</tissue>
    </source>
</reference>
<proteinExistence type="predicted"/>
<comment type="caution">
    <text evidence="1">The sequence shown here is derived from an EMBL/GenBank/DDBJ whole genome shotgun (WGS) entry which is preliminary data.</text>
</comment>
<evidence type="ECO:0000313" key="1">
    <source>
        <dbReference type="EMBL" id="OTF80479.1"/>
    </source>
</evidence>